<evidence type="ECO:0000256" key="1">
    <source>
        <dbReference type="SAM" id="MobiDB-lite"/>
    </source>
</evidence>
<name>A0A9W9DHK8_9AGAR</name>
<accession>A0A9W9DHK8</accession>
<protein>
    <submittedName>
        <fullName evidence="2">Uncharacterized protein</fullName>
    </submittedName>
</protein>
<sequence length="677" mass="76267">MAKGKGKVKAQKAKQATQNPPLPSQCATLDEDEITRCNLSAEDGFPRCKVHQEQYRIMYVKYKEAGKFVDKTKAGREMPAKERIAQYTDLHSTLNKARWIREYLEAIRVERAGRHLHQKRFFAKADDGHKIRLKVLEKQMVQAVETLDAIQARAYDLHMANDPAREWVKSFQTAPLSPAGDEEKDFFSNNSILSTIESDPQNDELKQHRAAIMSGLDTSLAAADLIDIELRAQKARILHAFEFVIDEKATFEHIRQTLALGHEPDSKMVLVVHHTLAQYHRRIVMHDPVLSLKAIDKVSFKDLILDEEFSLEDIARFAVLIDKQMGFGLLWWKDSLIEAMAIIRNKATGTAANVGDPKNRFKILGGWVFNTPHFGTMSNEMWGTLLQSFLAVPANIENRFVRLCNTYDDLVAFLSFGALGMYPLPTFCSHIDKGRNGAVPRNHLSLSGVVVADMITGEAGPIGPIPTPRKGRSPGTIIWVEMEHRAHLFGAVRNEPDAVTNAFIAGLRSRPDLFQVALHSDSDSGQKVQCFGSGNEALPAIRMRTFEAPPVSSRHHPFGCGEWEVAVSASDRLFGTNPALLGYLTILTRPGNAGWFFRFKKMPVKYFVILDTVPHRHHSILARNVAWVAFCVQGFGEGEYSDSKYVRASNRMFNQRAEERLSWLPKDSWSTTEMEED</sequence>
<organism evidence="2 3">
    <name type="scientific">Lentinula aciculospora</name>
    <dbReference type="NCBI Taxonomy" id="153920"/>
    <lineage>
        <taxon>Eukaryota</taxon>
        <taxon>Fungi</taxon>
        <taxon>Dikarya</taxon>
        <taxon>Basidiomycota</taxon>
        <taxon>Agaricomycotina</taxon>
        <taxon>Agaricomycetes</taxon>
        <taxon>Agaricomycetidae</taxon>
        <taxon>Agaricales</taxon>
        <taxon>Marasmiineae</taxon>
        <taxon>Omphalotaceae</taxon>
        <taxon>Lentinula</taxon>
    </lineage>
</organism>
<dbReference type="Proteomes" id="UP001150266">
    <property type="component" value="Unassembled WGS sequence"/>
</dbReference>
<feature type="compositionally biased region" description="Basic residues" evidence="1">
    <location>
        <begin position="1"/>
        <end position="12"/>
    </location>
</feature>
<dbReference type="AlphaFoldDB" id="A0A9W9DHK8"/>
<evidence type="ECO:0000313" key="2">
    <source>
        <dbReference type="EMBL" id="KAJ4469543.1"/>
    </source>
</evidence>
<dbReference type="EMBL" id="JAOTPV010000032">
    <property type="protein sequence ID" value="KAJ4469543.1"/>
    <property type="molecule type" value="Genomic_DNA"/>
</dbReference>
<gene>
    <name evidence="2" type="ORF">J3R30DRAFT_1566854</name>
</gene>
<feature type="region of interest" description="Disordered" evidence="1">
    <location>
        <begin position="1"/>
        <end position="26"/>
    </location>
</feature>
<dbReference type="OrthoDB" id="2756263at2759"/>
<keyword evidence="3" id="KW-1185">Reference proteome</keyword>
<comment type="caution">
    <text evidence="2">The sequence shown here is derived from an EMBL/GenBank/DDBJ whole genome shotgun (WGS) entry which is preliminary data.</text>
</comment>
<evidence type="ECO:0000313" key="3">
    <source>
        <dbReference type="Proteomes" id="UP001150266"/>
    </source>
</evidence>
<proteinExistence type="predicted"/>
<reference evidence="2" key="1">
    <citation type="submission" date="2022-08" db="EMBL/GenBank/DDBJ databases">
        <title>A Global Phylogenomic Analysis of the Shiitake Genus Lentinula.</title>
        <authorList>
            <consortium name="DOE Joint Genome Institute"/>
            <person name="Sierra-Patev S."/>
            <person name="Min B."/>
            <person name="Naranjo-Ortiz M."/>
            <person name="Looney B."/>
            <person name="Konkel Z."/>
            <person name="Slot J.C."/>
            <person name="Sakamoto Y."/>
            <person name="Steenwyk J.L."/>
            <person name="Rokas A."/>
            <person name="Carro J."/>
            <person name="Camarero S."/>
            <person name="Ferreira P."/>
            <person name="Molpeceres G."/>
            <person name="Ruiz-Duenas F.J."/>
            <person name="Serrano A."/>
            <person name="Henrissat B."/>
            <person name="Drula E."/>
            <person name="Hughes K.W."/>
            <person name="Mata J.L."/>
            <person name="Ishikawa N.K."/>
            <person name="Vargas-Isla R."/>
            <person name="Ushijima S."/>
            <person name="Smith C.A."/>
            <person name="Ahrendt S."/>
            <person name="Andreopoulos W."/>
            <person name="He G."/>
            <person name="Labutti K."/>
            <person name="Lipzen A."/>
            <person name="Ng V."/>
            <person name="Riley R."/>
            <person name="Sandor L."/>
            <person name="Barry K."/>
            <person name="Martinez A.T."/>
            <person name="Xiao Y."/>
            <person name="Gibbons J.G."/>
            <person name="Terashima K."/>
            <person name="Grigoriev I.V."/>
            <person name="Hibbett D.S."/>
        </authorList>
    </citation>
    <scope>NUCLEOTIDE SEQUENCE</scope>
    <source>
        <strain evidence="2">JLM2183</strain>
    </source>
</reference>